<keyword evidence="5" id="KW-0997">Cell inner membrane</keyword>
<keyword evidence="18" id="KW-1185">Reference proteome</keyword>
<evidence type="ECO:0000256" key="4">
    <source>
        <dbReference type="ARBA" id="ARBA00022475"/>
    </source>
</evidence>
<reference evidence="17 18" key="1">
    <citation type="submission" date="2019-04" db="EMBL/GenBank/DDBJ databases">
        <title>Trinickia sp. 7GSK02, isolated from subtropical forest soil.</title>
        <authorList>
            <person name="Gao Z.-H."/>
            <person name="Qiu L.-H."/>
        </authorList>
    </citation>
    <scope>NUCLEOTIDE SEQUENCE [LARGE SCALE GENOMIC DNA]</scope>
    <source>
        <strain evidence="17 18">7GSK02</strain>
    </source>
</reference>
<evidence type="ECO:0000256" key="11">
    <source>
        <dbReference type="ARBA" id="ARBA00022840"/>
    </source>
</evidence>
<evidence type="ECO:0000256" key="10">
    <source>
        <dbReference type="ARBA" id="ARBA00022777"/>
    </source>
</evidence>
<protein>
    <recommendedName>
        <fullName evidence="3">histidine kinase</fullName>
        <ecNumber evidence="3">2.7.13.3</ecNumber>
    </recommendedName>
</protein>
<evidence type="ECO:0000313" key="17">
    <source>
        <dbReference type="EMBL" id="TKC88809.1"/>
    </source>
</evidence>
<evidence type="ECO:0000256" key="5">
    <source>
        <dbReference type="ARBA" id="ARBA00022519"/>
    </source>
</evidence>
<sequence>MTPLPMLHWPRTLFARLALIFCVGLALAQTLSFWFTMTERNEATTHLMMGYIEREVTSSVALLDHLPPAERAAWLPRLARRSYDFILGPGVAGDPPDARLSAEVAKSITEGIGTAYPLTVNTVPDKREHLQVHLTLSDGTPLTIDIRPMPGVPLSGWLPAVLALQLALLAGCCWLAVRLATRPLHQLARAADTLGPDLKAARLPEDGPSEVSRAAQAFNAMQDRIAMYMAERMQILASISHDLQTPITRMRLRLDVIEDSEQSAKLRQDLLEMEKLVKEGVTYARTLHGAAEAPCRIDLDALLDSLVCDYVDAGQAVSFDGGVAVALVTRPQALRRIVGNLVDNALKFAGAAEIKTQAGRDGRLTISVLDRGPGIPAESLEAVFEPFCRLETSRNRHTGGTGLGLAIARQLALAMDAALSLSNRSGGGLEATLTLKTGSAGEAREVSPSLFVNKER</sequence>
<dbReference type="PRINTS" id="PR00344">
    <property type="entry name" value="BCTRLSENSOR"/>
</dbReference>
<proteinExistence type="predicted"/>
<dbReference type="PROSITE" id="PS50109">
    <property type="entry name" value="HIS_KIN"/>
    <property type="match status" value="1"/>
</dbReference>
<dbReference type="InterPro" id="IPR003660">
    <property type="entry name" value="HAMP_dom"/>
</dbReference>
<evidence type="ECO:0000313" key="18">
    <source>
        <dbReference type="Proteomes" id="UP000305539"/>
    </source>
</evidence>
<evidence type="ECO:0000256" key="6">
    <source>
        <dbReference type="ARBA" id="ARBA00022553"/>
    </source>
</evidence>
<dbReference type="GO" id="GO:0005886">
    <property type="term" value="C:plasma membrane"/>
    <property type="evidence" value="ECO:0007669"/>
    <property type="project" value="UniProtKB-SubCell"/>
</dbReference>
<dbReference type="PROSITE" id="PS50885">
    <property type="entry name" value="HAMP"/>
    <property type="match status" value="1"/>
</dbReference>
<dbReference type="SMART" id="SM00304">
    <property type="entry name" value="HAMP"/>
    <property type="match status" value="1"/>
</dbReference>
<evidence type="ECO:0000259" key="15">
    <source>
        <dbReference type="PROSITE" id="PS50109"/>
    </source>
</evidence>
<keyword evidence="6" id="KW-0597">Phosphoprotein</keyword>
<keyword evidence="13" id="KW-0902">Two-component regulatory system</keyword>
<accession>A0A4U1I616</accession>
<evidence type="ECO:0000256" key="9">
    <source>
        <dbReference type="ARBA" id="ARBA00022741"/>
    </source>
</evidence>
<dbReference type="Proteomes" id="UP000305539">
    <property type="component" value="Unassembled WGS sequence"/>
</dbReference>
<comment type="caution">
    <text evidence="17">The sequence shown here is derived from an EMBL/GenBank/DDBJ whole genome shotgun (WGS) entry which is preliminary data.</text>
</comment>
<keyword evidence="7" id="KW-0808">Transferase</keyword>
<dbReference type="InterPro" id="IPR036097">
    <property type="entry name" value="HisK_dim/P_sf"/>
</dbReference>
<dbReference type="InterPro" id="IPR005467">
    <property type="entry name" value="His_kinase_dom"/>
</dbReference>
<feature type="domain" description="HAMP" evidence="16">
    <location>
        <begin position="178"/>
        <end position="230"/>
    </location>
</feature>
<comment type="catalytic activity">
    <reaction evidence="1">
        <text>ATP + protein L-histidine = ADP + protein N-phospho-L-histidine.</text>
        <dbReference type="EC" id="2.7.13.3"/>
    </reaction>
</comment>
<dbReference type="CDD" id="cd06225">
    <property type="entry name" value="HAMP"/>
    <property type="match status" value="1"/>
</dbReference>
<dbReference type="Pfam" id="PF00672">
    <property type="entry name" value="HAMP"/>
    <property type="match status" value="1"/>
</dbReference>
<dbReference type="EC" id="2.7.13.3" evidence="3"/>
<keyword evidence="8" id="KW-0812">Transmembrane</keyword>
<dbReference type="RefSeq" id="WP_136895320.1">
    <property type="nucleotide sequence ID" value="NZ_SWJE01000006.1"/>
</dbReference>
<evidence type="ECO:0000259" key="16">
    <source>
        <dbReference type="PROSITE" id="PS50885"/>
    </source>
</evidence>
<gene>
    <name evidence="17" type="ORF">FAZ69_13790</name>
</gene>
<dbReference type="InterPro" id="IPR003661">
    <property type="entry name" value="HisK_dim/P_dom"/>
</dbReference>
<dbReference type="PANTHER" id="PTHR44936:SF5">
    <property type="entry name" value="SENSOR HISTIDINE KINASE ENVZ"/>
    <property type="match status" value="1"/>
</dbReference>
<dbReference type="Gene3D" id="1.10.287.130">
    <property type="match status" value="1"/>
</dbReference>
<evidence type="ECO:0000256" key="1">
    <source>
        <dbReference type="ARBA" id="ARBA00000085"/>
    </source>
</evidence>
<dbReference type="InterPro" id="IPR050980">
    <property type="entry name" value="2C_sensor_his_kinase"/>
</dbReference>
<feature type="domain" description="Histidine kinase" evidence="15">
    <location>
        <begin position="238"/>
        <end position="439"/>
    </location>
</feature>
<dbReference type="SMART" id="SM00388">
    <property type="entry name" value="HisKA"/>
    <property type="match status" value="1"/>
</dbReference>
<dbReference type="GO" id="GO:0000155">
    <property type="term" value="F:phosphorelay sensor kinase activity"/>
    <property type="evidence" value="ECO:0007669"/>
    <property type="project" value="InterPro"/>
</dbReference>
<dbReference type="GO" id="GO:0005524">
    <property type="term" value="F:ATP binding"/>
    <property type="evidence" value="ECO:0007669"/>
    <property type="project" value="UniProtKB-KW"/>
</dbReference>
<dbReference type="Pfam" id="PF02518">
    <property type="entry name" value="HATPase_c"/>
    <property type="match status" value="1"/>
</dbReference>
<evidence type="ECO:0000256" key="2">
    <source>
        <dbReference type="ARBA" id="ARBA00004429"/>
    </source>
</evidence>
<dbReference type="EMBL" id="SWJE01000006">
    <property type="protein sequence ID" value="TKC88809.1"/>
    <property type="molecule type" value="Genomic_DNA"/>
</dbReference>
<evidence type="ECO:0000256" key="7">
    <source>
        <dbReference type="ARBA" id="ARBA00022679"/>
    </source>
</evidence>
<dbReference type="InterPro" id="IPR003594">
    <property type="entry name" value="HATPase_dom"/>
</dbReference>
<comment type="subcellular location">
    <subcellularLocation>
        <location evidence="2">Cell inner membrane</location>
        <topology evidence="2">Multi-pass membrane protein</topology>
    </subcellularLocation>
</comment>
<name>A0A4U1I616_9BURK</name>
<keyword evidence="11" id="KW-0067">ATP-binding</keyword>
<keyword evidence="10 17" id="KW-0418">Kinase</keyword>
<evidence type="ECO:0000256" key="13">
    <source>
        <dbReference type="ARBA" id="ARBA00023012"/>
    </source>
</evidence>
<keyword evidence="14" id="KW-0472">Membrane</keyword>
<dbReference type="Gene3D" id="3.30.565.10">
    <property type="entry name" value="Histidine kinase-like ATPase, C-terminal domain"/>
    <property type="match status" value="1"/>
</dbReference>
<keyword evidence="4" id="KW-1003">Cell membrane</keyword>
<evidence type="ECO:0000256" key="3">
    <source>
        <dbReference type="ARBA" id="ARBA00012438"/>
    </source>
</evidence>
<dbReference type="AlphaFoldDB" id="A0A4U1I616"/>
<dbReference type="SUPFAM" id="SSF47384">
    <property type="entry name" value="Homodimeric domain of signal transducing histidine kinase"/>
    <property type="match status" value="1"/>
</dbReference>
<dbReference type="InterPro" id="IPR036890">
    <property type="entry name" value="HATPase_C_sf"/>
</dbReference>
<evidence type="ECO:0000256" key="8">
    <source>
        <dbReference type="ARBA" id="ARBA00022692"/>
    </source>
</evidence>
<dbReference type="SUPFAM" id="SSF55874">
    <property type="entry name" value="ATPase domain of HSP90 chaperone/DNA topoisomerase II/histidine kinase"/>
    <property type="match status" value="1"/>
</dbReference>
<dbReference type="InterPro" id="IPR004358">
    <property type="entry name" value="Sig_transdc_His_kin-like_C"/>
</dbReference>
<organism evidence="17 18">
    <name type="scientific">Trinickia terrae</name>
    <dbReference type="NCBI Taxonomy" id="2571161"/>
    <lineage>
        <taxon>Bacteria</taxon>
        <taxon>Pseudomonadati</taxon>
        <taxon>Pseudomonadota</taxon>
        <taxon>Betaproteobacteria</taxon>
        <taxon>Burkholderiales</taxon>
        <taxon>Burkholderiaceae</taxon>
        <taxon>Trinickia</taxon>
    </lineage>
</organism>
<dbReference type="PANTHER" id="PTHR44936">
    <property type="entry name" value="SENSOR PROTEIN CREC"/>
    <property type="match status" value="1"/>
</dbReference>
<evidence type="ECO:0000256" key="12">
    <source>
        <dbReference type="ARBA" id="ARBA00022989"/>
    </source>
</evidence>
<dbReference type="CDD" id="cd00082">
    <property type="entry name" value="HisKA"/>
    <property type="match status" value="1"/>
</dbReference>
<dbReference type="SMART" id="SM00387">
    <property type="entry name" value="HATPase_c"/>
    <property type="match status" value="1"/>
</dbReference>
<keyword evidence="12" id="KW-1133">Transmembrane helix</keyword>
<evidence type="ECO:0000256" key="14">
    <source>
        <dbReference type="ARBA" id="ARBA00023136"/>
    </source>
</evidence>
<keyword evidence="9" id="KW-0547">Nucleotide-binding</keyword>
<dbReference type="OrthoDB" id="9804645at2"/>